<dbReference type="EMBL" id="BNEC01000005">
    <property type="protein sequence ID" value="GHI69285.1"/>
    <property type="molecule type" value="Genomic_DNA"/>
</dbReference>
<keyword evidence="1" id="KW-0723">Serine/threonine-protein kinase</keyword>
<dbReference type="Proteomes" id="UP000613974">
    <property type="component" value="Unassembled WGS sequence"/>
</dbReference>
<name>A0ABQ3SN86_9ACTN</name>
<accession>A0ABQ3SN86</accession>
<protein>
    <submittedName>
        <fullName evidence="3">ATPase</fullName>
    </submittedName>
</protein>
<dbReference type="Pfam" id="PF13581">
    <property type="entry name" value="HATPase_c_2"/>
    <property type="match status" value="1"/>
</dbReference>
<evidence type="ECO:0000256" key="1">
    <source>
        <dbReference type="ARBA" id="ARBA00022527"/>
    </source>
</evidence>
<evidence type="ECO:0000259" key="2">
    <source>
        <dbReference type="Pfam" id="PF13581"/>
    </source>
</evidence>
<dbReference type="PANTHER" id="PTHR35526">
    <property type="entry name" value="ANTI-SIGMA-F FACTOR RSBW-RELATED"/>
    <property type="match status" value="1"/>
</dbReference>
<dbReference type="InterPro" id="IPR003594">
    <property type="entry name" value="HATPase_dom"/>
</dbReference>
<dbReference type="Gene3D" id="3.30.565.10">
    <property type="entry name" value="Histidine kinase-like ATPase, C-terminal domain"/>
    <property type="match status" value="1"/>
</dbReference>
<feature type="domain" description="Histidine kinase/HSP90-like ATPase" evidence="2">
    <location>
        <begin position="33"/>
        <end position="143"/>
    </location>
</feature>
<proteinExistence type="predicted"/>
<dbReference type="GeneID" id="95587577"/>
<gene>
    <name evidence="3" type="ORF">Snoj_32030</name>
</gene>
<dbReference type="SUPFAM" id="SSF55874">
    <property type="entry name" value="ATPase domain of HSP90 chaperone/DNA topoisomerase II/histidine kinase"/>
    <property type="match status" value="1"/>
</dbReference>
<sequence>MQTIGPDTGGPVPDARGPAFPQLRRLALRDAFRQVARGRRFTREALEDWGWDGREAAEDAVLVVSELVTNANLHAGGCHELVLRAGDVFRVEVYDGRAGLPRPLPAPHPGRPGRPGGHGLRLVHRLADRWGVRAVGHGKVVWAEFDAERLRTDRVRCAAVPRAGSPACG</sequence>
<dbReference type="InterPro" id="IPR036890">
    <property type="entry name" value="HATPase_C_sf"/>
</dbReference>
<dbReference type="RefSeq" id="WP_189743645.1">
    <property type="nucleotide sequence ID" value="NZ_BMRL01000013.1"/>
</dbReference>
<comment type="caution">
    <text evidence="3">The sequence shown here is derived from an EMBL/GenBank/DDBJ whole genome shotgun (WGS) entry which is preliminary data.</text>
</comment>
<dbReference type="CDD" id="cd16936">
    <property type="entry name" value="HATPase_RsbW-like"/>
    <property type="match status" value="1"/>
</dbReference>
<keyword evidence="1" id="KW-0418">Kinase</keyword>
<organism evidence="3 4">
    <name type="scientific">Streptomyces nojiriensis</name>
    <dbReference type="NCBI Taxonomy" id="66374"/>
    <lineage>
        <taxon>Bacteria</taxon>
        <taxon>Bacillati</taxon>
        <taxon>Actinomycetota</taxon>
        <taxon>Actinomycetes</taxon>
        <taxon>Kitasatosporales</taxon>
        <taxon>Streptomycetaceae</taxon>
        <taxon>Streptomyces</taxon>
    </lineage>
</organism>
<evidence type="ECO:0000313" key="3">
    <source>
        <dbReference type="EMBL" id="GHI69285.1"/>
    </source>
</evidence>
<reference evidence="4" key="1">
    <citation type="submission" date="2023-07" db="EMBL/GenBank/DDBJ databases">
        <title>Whole genome shotgun sequence of Streptomyces nojiriensis NBRC 13794.</title>
        <authorList>
            <person name="Komaki H."/>
            <person name="Tamura T."/>
        </authorList>
    </citation>
    <scope>NUCLEOTIDE SEQUENCE [LARGE SCALE GENOMIC DNA]</scope>
    <source>
        <strain evidence="4">NBRC 13794</strain>
    </source>
</reference>
<keyword evidence="1" id="KW-0808">Transferase</keyword>
<keyword evidence="4" id="KW-1185">Reference proteome</keyword>
<dbReference type="InterPro" id="IPR050267">
    <property type="entry name" value="Anti-sigma-factor_SerPK"/>
</dbReference>
<dbReference type="PANTHER" id="PTHR35526:SF3">
    <property type="entry name" value="ANTI-SIGMA-F FACTOR RSBW"/>
    <property type="match status" value="1"/>
</dbReference>
<evidence type="ECO:0000313" key="4">
    <source>
        <dbReference type="Proteomes" id="UP000613974"/>
    </source>
</evidence>